<dbReference type="SUPFAM" id="SSF51445">
    <property type="entry name" value="(Trans)glycosidases"/>
    <property type="match status" value="1"/>
</dbReference>
<name>A0A953HLL3_9BACT</name>
<proteinExistence type="predicted"/>
<evidence type="ECO:0000313" key="5">
    <source>
        <dbReference type="Proteomes" id="UP000753961"/>
    </source>
</evidence>
<organism evidence="4 5">
    <name type="scientific">Membranihabitans marinus</name>
    <dbReference type="NCBI Taxonomy" id="1227546"/>
    <lineage>
        <taxon>Bacteria</taxon>
        <taxon>Pseudomonadati</taxon>
        <taxon>Bacteroidota</taxon>
        <taxon>Saprospiria</taxon>
        <taxon>Saprospirales</taxon>
        <taxon>Saprospiraceae</taxon>
        <taxon>Membranihabitans</taxon>
    </lineage>
</organism>
<dbReference type="InterPro" id="IPR017853">
    <property type="entry name" value="GH"/>
</dbReference>
<sequence>MIRNTCTLTLLILLGILNGSAQNQKGITHSGQKTGQTPYPATIYTELPNPVATDLKAWEGIQENKVSWGSTDIRYKKEVPMPQDHFQPTIHLRAWRGERVSAQWVVSASEDPVKLAYSVSDLVHQKDSRHKISQQHILSGFVRYVLTDELNKDGKGACGHRDNTDFDSTLVADAIDHITTELTIPGNSTRPGWIRVWVPEDAHPGKYKGTVTIYDNGQLMKELTLTLDVSAQKLPKPRHWKFHLDLWQNPYAVARYYNVTPWSDEHFEFLRQDMKHYADAGGNVITASITHKPWNAQTHDYFESMVTWMKKADGTWYFDYTIFDRWVEFMMDLGVTKQINCYSMIPWRLSFQYYDQATNQLRFIETQPGEPEYEDLWGSMLTSFATHLKKKGWFEKTFIAMDERPMEAMQKTLKVIRKADKNFKISLAGNLHPELLQDIDDYCISYGQSFTPEMKEQRRKAGQISTYYTSCSHPYPNTFTFSPPAQSEWLAWHAASENLDGFLRWAYNSWVLEPLLDSRFRTWAAGDTYFVYPGGRTSMRMERLVEGIQQFEKINLLKKEFEKQNNQQGLQKLEKMLKTFSDLDPQQRTTAAVIHAADQVLWNLSK</sequence>
<dbReference type="RefSeq" id="WP_222578274.1">
    <property type="nucleotide sequence ID" value="NZ_JAHVHU010000002.1"/>
</dbReference>
<gene>
    <name evidence="4" type="ORF">KUV50_01305</name>
</gene>
<feature type="signal peptide" evidence="1">
    <location>
        <begin position="1"/>
        <end position="21"/>
    </location>
</feature>
<feature type="domain" description="Glycoside hydrolase 123 catalytic" evidence="2">
    <location>
        <begin position="247"/>
        <end position="557"/>
    </location>
</feature>
<dbReference type="Proteomes" id="UP000753961">
    <property type="component" value="Unassembled WGS sequence"/>
</dbReference>
<evidence type="ECO:0000259" key="2">
    <source>
        <dbReference type="Pfam" id="PF13320"/>
    </source>
</evidence>
<protein>
    <submittedName>
        <fullName evidence="4">DUF4091 domain-containing protein</fullName>
    </submittedName>
</protein>
<feature type="domain" description="Glycoside hydrolase 123 N-terminal" evidence="3">
    <location>
        <begin position="68"/>
        <end position="213"/>
    </location>
</feature>
<evidence type="ECO:0000259" key="3">
    <source>
        <dbReference type="Pfam" id="PF22680"/>
    </source>
</evidence>
<accession>A0A953HLL3</accession>
<feature type="chain" id="PRO_5037395463" evidence="1">
    <location>
        <begin position="22"/>
        <end position="606"/>
    </location>
</feature>
<dbReference type="InterPro" id="IPR025150">
    <property type="entry name" value="GH123_cat"/>
</dbReference>
<dbReference type="InterPro" id="IPR053850">
    <property type="entry name" value="Glyco_hydro_123_N_2"/>
</dbReference>
<reference evidence="4" key="1">
    <citation type="submission" date="2021-06" db="EMBL/GenBank/DDBJ databases">
        <title>44 bacteria genomes isolated from Dapeng, Shenzhen.</title>
        <authorList>
            <person name="Zheng W."/>
            <person name="Yu S."/>
            <person name="Huang Y."/>
        </authorList>
    </citation>
    <scope>NUCLEOTIDE SEQUENCE</scope>
    <source>
        <strain evidence="4">DP5N28-2</strain>
    </source>
</reference>
<dbReference type="EMBL" id="JAHVHU010000002">
    <property type="protein sequence ID" value="MBY5956753.1"/>
    <property type="molecule type" value="Genomic_DNA"/>
</dbReference>
<dbReference type="AlphaFoldDB" id="A0A953HLL3"/>
<keyword evidence="5" id="KW-1185">Reference proteome</keyword>
<dbReference type="Pfam" id="PF22680">
    <property type="entry name" value="Glyco_hydro_123_N_2"/>
    <property type="match status" value="1"/>
</dbReference>
<comment type="caution">
    <text evidence="4">The sequence shown here is derived from an EMBL/GenBank/DDBJ whole genome shotgun (WGS) entry which is preliminary data.</text>
</comment>
<evidence type="ECO:0000256" key="1">
    <source>
        <dbReference type="SAM" id="SignalP"/>
    </source>
</evidence>
<keyword evidence="1" id="KW-0732">Signal</keyword>
<dbReference type="Pfam" id="PF13320">
    <property type="entry name" value="GH123_cat"/>
    <property type="match status" value="1"/>
</dbReference>
<evidence type="ECO:0000313" key="4">
    <source>
        <dbReference type="EMBL" id="MBY5956753.1"/>
    </source>
</evidence>